<comment type="caution">
    <text evidence="3">The sequence shown here is derived from an EMBL/GenBank/DDBJ whole genome shotgun (WGS) entry which is preliminary data.</text>
</comment>
<keyword evidence="2" id="KW-0812">Transmembrane</keyword>
<reference evidence="4" key="1">
    <citation type="journal article" date="2006" name="Proc. Natl. Acad. Sci. U.S.A.">
        <title>Genome analysis of the smallest free-living eukaryote Ostreococcus tauri unveils many unique features.</title>
        <authorList>
            <person name="Derelle E."/>
            <person name="Ferraz C."/>
            <person name="Rombauts S."/>
            <person name="Rouze P."/>
            <person name="Worden A.Z."/>
            <person name="Robbens S."/>
            <person name="Partensky F."/>
            <person name="Degroeve S."/>
            <person name="Echeynie S."/>
            <person name="Cooke R."/>
            <person name="Saeys Y."/>
            <person name="Wuyts J."/>
            <person name="Jabbari K."/>
            <person name="Bowler C."/>
            <person name="Panaud O."/>
            <person name="Piegu B."/>
            <person name="Ball S.G."/>
            <person name="Ral J.-P."/>
            <person name="Bouget F.-Y."/>
            <person name="Piganeau G."/>
            <person name="De Baets B."/>
            <person name="Picard A."/>
            <person name="Delseny M."/>
            <person name="Demaille J."/>
            <person name="Van de Peer Y."/>
            <person name="Moreau H."/>
        </authorList>
    </citation>
    <scope>NUCLEOTIDE SEQUENCE [LARGE SCALE GENOMIC DNA]</scope>
    <source>
        <strain evidence="4">OTTH 0595 / CCAP 157/2 / RCC745</strain>
    </source>
</reference>
<protein>
    <submittedName>
        <fullName evidence="3">Unnamed product</fullName>
    </submittedName>
</protein>
<accession>A0A090N452</accession>
<gene>
    <name evidence="3" type="ORF">OT_ostta10g00240</name>
</gene>
<dbReference type="InParanoid" id="A0A090N452"/>
<name>A0A090N452_OSTTA</name>
<dbReference type="AlphaFoldDB" id="A0A090N452"/>
<proteinExistence type="predicted"/>
<dbReference type="KEGG" id="ota:OT_ostta10g00240"/>
<evidence type="ECO:0000313" key="3">
    <source>
        <dbReference type="EMBL" id="CEF99263.1"/>
    </source>
</evidence>
<feature type="compositionally biased region" description="Low complexity" evidence="1">
    <location>
        <begin position="9"/>
        <end position="26"/>
    </location>
</feature>
<keyword evidence="4" id="KW-1185">Reference proteome</keyword>
<evidence type="ECO:0000313" key="4">
    <source>
        <dbReference type="Proteomes" id="UP000009170"/>
    </source>
</evidence>
<sequence>METRDARVGTRGTNGKTTTTTTTTRRPMSERTVVEGAGRRLVVVAAVAVVLAGVCAALARIGTRFAGGWATR</sequence>
<feature type="transmembrane region" description="Helical" evidence="2">
    <location>
        <begin position="41"/>
        <end position="62"/>
    </location>
</feature>
<feature type="region of interest" description="Disordered" evidence="1">
    <location>
        <begin position="1"/>
        <end position="28"/>
    </location>
</feature>
<reference evidence="3 4" key="2">
    <citation type="journal article" date="2014" name="BMC Genomics">
        <title>An improved genome of the model marine alga Ostreococcus tauri unfolds by assessing Illumina de novo assemblies.</title>
        <authorList>
            <person name="Blanc-Mathieu R."/>
            <person name="Verhelst B."/>
            <person name="Derelle E."/>
            <person name="Rombauts S."/>
            <person name="Bouget F.Y."/>
            <person name="Carre I."/>
            <person name="Chateau A."/>
            <person name="Eyre-Walker A."/>
            <person name="Grimsley N."/>
            <person name="Moreau H."/>
            <person name="Piegu B."/>
            <person name="Rivals E."/>
            <person name="Schackwitz W."/>
            <person name="Van de Peer Y."/>
            <person name="Piganeau G."/>
        </authorList>
    </citation>
    <scope>NUCLEOTIDE SEQUENCE [LARGE SCALE GENOMIC DNA]</scope>
    <source>
        <strain evidence="4">OTTH 0595 / CCAP 157/2 / RCC745</strain>
    </source>
</reference>
<evidence type="ECO:0000256" key="2">
    <source>
        <dbReference type="SAM" id="Phobius"/>
    </source>
</evidence>
<dbReference type="Proteomes" id="UP000009170">
    <property type="component" value="Unassembled WGS sequence"/>
</dbReference>
<organism evidence="3 4">
    <name type="scientific">Ostreococcus tauri</name>
    <name type="common">Marine green alga</name>
    <dbReference type="NCBI Taxonomy" id="70448"/>
    <lineage>
        <taxon>Eukaryota</taxon>
        <taxon>Viridiplantae</taxon>
        <taxon>Chlorophyta</taxon>
        <taxon>Mamiellophyceae</taxon>
        <taxon>Mamiellales</taxon>
        <taxon>Bathycoccaceae</taxon>
        <taxon>Ostreococcus</taxon>
    </lineage>
</organism>
<dbReference type="EMBL" id="CAID01000010">
    <property type="protein sequence ID" value="CEF99263.1"/>
    <property type="molecule type" value="Genomic_DNA"/>
</dbReference>
<keyword evidence="2" id="KW-0472">Membrane</keyword>
<dbReference type="RefSeq" id="XP_022839734.1">
    <property type="nucleotide sequence ID" value="XM_022983091.1"/>
</dbReference>
<dbReference type="GeneID" id="34946170"/>
<evidence type="ECO:0000256" key="1">
    <source>
        <dbReference type="SAM" id="MobiDB-lite"/>
    </source>
</evidence>
<keyword evidence="2" id="KW-1133">Transmembrane helix</keyword>